<dbReference type="AlphaFoldDB" id="A0A6S6WC97"/>
<reference evidence="2" key="1">
    <citation type="submission" date="2021-02" db="EMBL/GenBank/DDBJ databases">
        <authorList>
            <person name="Syme A R."/>
            <person name="Syme A R."/>
            <person name="Moolhuijzen P."/>
        </authorList>
    </citation>
    <scope>NUCLEOTIDE SEQUENCE</scope>
    <source>
        <strain evidence="2">W1-1</strain>
    </source>
</reference>
<dbReference type="EMBL" id="HG992983">
    <property type="protein sequence ID" value="CAE7194034.1"/>
    <property type="molecule type" value="Genomic_DNA"/>
</dbReference>
<evidence type="ECO:0000313" key="2">
    <source>
        <dbReference type="EMBL" id="CAE7194034.1"/>
    </source>
</evidence>
<sequence length="188" mass="21905">MERTEATSATSNKMLEMERITHENQANSPLLRLPPELRTEIYKYTLTDGRLVMKYPHCSFVPDSSNPRGARALLYTCRQIHHEAASLVMPCCVVEIIKINVFDVARTDEDVFPNGLVENYRLSRAQLTESEHRRFAQFKAIEPWESKWLSLKRLFLEMGTRWSIEEAGLKLCWLFGRGDLEVLWVDEE</sequence>
<dbReference type="PANTHER" id="PTHR42085:SF1">
    <property type="entry name" value="F-BOX DOMAIN-CONTAINING PROTEIN"/>
    <property type="match status" value="1"/>
</dbReference>
<evidence type="ECO:0000313" key="3">
    <source>
        <dbReference type="Proteomes" id="UP000472372"/>
    </source>
</evidence>
<dbReference type="InterPro" id="IPR045518">
    <property type="entry name" value="2EXR"/>
</dbReference>
<dbReference type="Pfam" id="PF20150">
    <property type="entry name" value="2EXR"/>
    <property type="match status" value="1"/>
</dbReference>
<organism evidence="2 3">
    <name type="scientific">Pyrenophora teres f. teres</name>
    <dbReference type="NCBI Taxonomy" id="97479"/>
    <lineage>
        <taxon>Eukaryota</taxon>
        <taxon>Fungi</taxon>
        <taxon>Dikarya</taxon>
        <taxon>Ascomycota</taxon>
        <taxon>Pezizomycotina</taxon>
        <taxon>Dothideomycetes</taxon>
        <taxon>Pleosporomycetidae</taxon>
        <taxon>Pleosporales</taxon>
        <taxon>Pleosporineae</taxon>
        <taxon>Pleosporaceae</taxon>
        <taxon>Pyrenophora</taxon>
    </lineage>
</organism>
<gene>
    <name evidence="2" type="ORF">PTTW11_07874</name>
</gene>
<proteinExistence type="predicted"/>
<accession>A0A6S6WC97</accession>
<evidence type="ECO:0000259" key="1">
    <source>
        <dbReference type="Pfam" id="PF20150"/>
    </source>
</evidence>
<dbReference type="Proteomes" id="UP000472372">
    <property type="component" value="Chromosome 7"/>
</dbReference>
<name>A0A6S6WC97_9PLEO</name>
<protein>
    <recommendedName>
        <fullName evidence="1">2EXR domain-containing protein</fullName>
    </recommendedName>
</protein>
<dbReference type="PANTHER" id="PTHR42085">
    <property type="entry name" value="F-BOX DOMAIN-CONTAINING PROTEIN"/>
    <property type="match status" value="1"/>
</dbReference>
<feature type="domain" description="2EXR" evidence="1">
    <location>
        <begin position="32"/>
        <end position="85"/>
    </location>
</feature>
<dbReference type="InterPro" id="IPR038883">
    <property type="entry name" value="AN11006-like"/>
</dbReference>